<keyword evidence="2" id="KW-1185">Reference proteome</keyword>
<name>A0A829YGY1_9GAMM</name>
<accession>A0A829YGY1</accession>
<comment type="caution">
    <text evidence="1">The sequence shown here is derived from an EMBL/GenBank/DDBJ whole genome shotgun (WGS) entry which is preliminary data.</text>
</comment>
<evidence type="ECO:0000313" key="1">
    <source>
        <dbReference type="EMBL" id="GFE82499.1"/>
    </source>
</evidence>
<dbReference type="EMBL" id="BLJN01000004">
    <property type="protein sequence ID" value="GFE82499.1"/>
    <property type="molecule type" value="Genomic_DNA"/>
</dbReference>
<proteinExistence type="predicted"/>
<reference evidence="2" key="1">
    <citation type="submission" date="2020-01" db="EMBL/GenBank/DDBJ databases">
        <title>'Steroidobacter agaridevorans' sp. nov., agar-degrading bacteria isolated from rhizosphere soils.</title>
        <authorList>
            <person name="Ikenaga M."/>
            <person name="Kataoka M."/>
            <person name="Murouchi A."/>
            <person name="Katsuragi S."/>
            <person name="Sakai M."/>
        </authorList>
    </citation>
    <scope>NUCLEOTIDE SEQUENCE [LARGE SCALE GENOMIC DNA]</scope>
    <source>
        <strain evidence="2">YU21-B</strain>
    </source>
</reference>
<organism evidence="1 2">
    <name type="scientific">Steroidobacter agaridevorans</name>
    <dbReference type="NCBI Taxonomy" id="2695856"/>
    <lineage>
        <taxon>Bacteria</taxon>
        <taxon>Pseudomonadati</taxon>
        <taxon>Pseudomonadota</taxon>
        <taxon>Gammaproteobacteria</taxon>
        <taxon>Steroidobacterales</taxon>
        <taxon>Steroidobacteraceae</taxon>
        <taxon>Steroidobacter</taxon>
    </lineage>
</organism>
<gene>
    <name evidence="1" type="ORF">GCM10011487_44990</name>
</gene>
<dbReference type="Proteomes" id="UP000445000">
    <property type="component" value="Unassembled WGS sequence"/>
</dbReference>
<dbReference type="AlphaFoldDB" id="A0A829YGY1"/>
<evidence type="ECO:0000313" key="2">
    <source>
        <dbReference type="Proteomes" id="UP000445000"/>
    </source>
</evidence>
<sequence>MGELPGIASNNHRIVALKALCFVNCADGFIRGHRPQESPAAMQLSQASLHVAEISQPDGIEQFTRIVDMDVTEARGLRLNQFSKPDQAFRYSSMVRFCQYAPGQLLYQGWLAYCRL</sequence>
<protein>
    <submittedName>
        <fullName evidence="1">Uncharacterized protein</fullName>
    </submittedName>
</protein>